<organism evidence="2 3">
    <name type="scientific">Panacibacter microcysteis</name>
    <dbReference type="NCBI Taxonomy" id="2793269"/>
    <lineage>
        <taxon>Bacteria</taxon>
        <taxon>Pseudomonadati</taxon>
        <taxon>Bacteroidota</taxon>
        <taxon>Chitinophagia</taxon>
        <taxon>Chitinophagales</taxon>
        <taxon>Chitinophagaceae</taxon>
        <taxon>Panacibacter</taxon>
    </lineage>
</organism>
<proteinExistence type="predicted"/>
<evidence type="ECO:0000259" key="1">
    <source>
        <dbReference type="Pfam" id="PF13566"/>
    </source>
</evidence>
<protein>
    <submittedName>
        <fullName evidence="2">TIGR03915 family putative DNA repair protein</fullName>
    </submittedName>
</protein>
<accession>A0A931GXG6</accession>
<keyword evidence="3" id="KW-1185">Reference proteome</keyword>
<evidence type="ECO:0000313" key="3">
    <source>
        <dbReference type="Proteomes" id="UP000628448"/>
    </source>
</evidence>
<feature type="domain" description="DUF4130" evidence="1">
    <location>
        <begin position="83"/>
        <end position="251"/>
    </location>
</feature>
<comment type="caution">
    <text evidence="2">The sequence shown here is derived from an EMBL/GenBank/DDBJ whole genome shotgun (WGS) entry which is preliminary data.</text>
</comment>
<dbReference type="EMBL" id="JADWYR010000001">
    <property type="protein sequence ID" value="MBG9375659.1"/>
    <property type="molecule type" value="Genomic_DNA"/>
</dbReference>
<name>A0A931GXG6_9BACT</name>
<dbReference type="InterPro" id="IPR023875">
    <property type="entry name" value="DNA_repair_put"/>
</dbReference>
<dbReference type="InterPro" id="IPR025404">
    <property type="entry name" value="DUF4130"/>
</dbReference>
<evidence type="ECO:0000313" key="2">
    <source>
        <dbReference type="EMBL" id="MBG9375659.1"/>
    </source>
</evidence>
<dbReference type="AlphaFoldDB" id="A0A931GXG6"/>
<gene>
    <name evidence="2" type="ORF">I5907_05405</name>
</gene>
<reference evidence="2" key="1">
    <citation type="submission" date="2020-11" db="EMBL/GenBank/DDBJ databases">
        <title>Bacterial whole genome sequence for Panacibacter sp. DH6.</title>
        <authorList>
            <person name="Le V."/>
            <person name="Ko S."/>
            <person name="Ahn C.-Y."/>
            <person name="Oh H.-M."/>
        </authorList>
    </citation>
    <scope>NUCLEOTIDE SEQUENCE</scope>
    <source>
        <strain evidence="2">DH6</strain>
    </source>
</reference>
<dbReference type="NCBIfam" id="TIGR03915">
    <property type="entry name" value="SAM_7_link_chp"/>
    <property type="match status" value="1"/>
</dbReference>
<sequence length="255" mass="30137">MQTVLYDGSFPGFFAAVFEIYEYKIVEPDIQTEGSANISLFSTPHISIPDKAKALRVMKALQDKITVAAFGNFYRAYLSELPGIENVLFRYIKYVISSKDSVEKNFANPDVLMIQQTAHKTDREKHRMKAFIRFQKTKDELYYAIVQPDFNVLPLISSHFEKRYADQRWLIYDTRRKYGLYYDLKNVEEVNIAFNDQLQSPCALSTIYDEKEDIYQSLWRAYFDSVNIKARKNTKLHIQHMPKRYWRYLVEKQPG</sequence>
<dbReference type="Pfam" id="PF13566">
    <property type="entry name" value="DUF4130"/>
    <property type="match status" value="1"/>
</dbReference>
<dbReference type="Proteomes" id="UP000628448">
    <property type="component" value="Unassembled WGS sequence"/>
</dbReference>